<comment type="caution">
    <text evidence="1">The sequence shown here is derived from an EMBL/GenBank/DDBJ whole genome shotgun (WGS) entry which is preliminary data.</text>
</comment>
<reference evidence="2" key="1">
    <citation type="journal article" date="2023" name="Nat. Plants">
        <title>Single-cell RNA sequencing provides a high-resolution roadmap for understanding the multicellular compartmentation of specialized metabolism.</title>
        <authorList>
            <person name="Sun S."/>
            <person name="Shen X."/>
            <person name="Li Y."/>
            <person name="Li Y."/>
            <person name="Wang S."/>
            <person name="Li R."/>
            <person name="Zhang H."/>
            <person name="Shen G."/>
            <person name="Guo B."/>
            <person name="Wei J."/>
            <person name="Xu J."/>
            <person name="St-Pierre B."/>
            <person name="Chen S."/>
            <person name="Sun C."/>
        </authorList>
    </citation>
    <scope>NUCLEOTIDE SEQUENCE [LARGE SCALE GENOMIC DNA]</scope>
</reference>
<name>A0ACB9ZR01_CATRO</name>
<organism evidence="1 2">
    <name type="scientific">Catharanthus roseus</name>
    <name type="common">Madagascar periwinkle</name>
    <name type="synonym">Vinca rosea</name>
    <dbReference type="NCBI Taxonomy" id="4058"/>
    <lineage>
        <taxon>Eukaryota</taxon>
        <taxon>Viridiplantae</taxon>
        <taxon>Streptophyta</taxon>
        <taxon>Embryophyta</taxon>
        <taxon>Tracheophyta</taxon>
        <taxon>Spermatophyta</taxon>
        <taxon>Magnoliopsida</taxon>
        <taxon>eudicotyledons</taxon>
        <taxon>Gunneridae</taxon>
        <taxon>Pentapetalae</taxon>
        <taxon>asterids</taxon>
        <taxon>lamiids</taxon>
        <taxon>Gentianales</taxon>
        <taxon>Apocynaceae</taxon>
        <taxon>Rauvolfioideae</taxon>
        <taxon>Vinceae</taxon>
        <taxon>Catharanthinae</taxon>
        <taxon>Catharanthus</taxon>
    </lineage>
</organism>
<dbReference type="EMBL" id="CM044708">
    <property type="protein sequence ID" value="KAI5650013.1"/>
    <property type="molecule type" value="Genomic_DNA"/>
</dbReference>
<evidence type="ECO:0000313" key="1">
    <source>
        <dbReference type="EMBL" id="KAI5650013.1"/>
    </source>
</evidence>
<evidence type="ECO:0000313" key="2">
    <source>
        <dbReference type="Proteomes" id="UP001060085"/>
    </source>
</evidence>
<dbReference type="Proteomes" id="UP001060085">
    <property type="component" value="Linkage Group LG08"/>
</dbReference>
<accession>A0ACB9ZR01</accession>
<protein>
    <submittedName>
        <fullName evidence="1">Uncharacterized protein</fullName>
    </submittedName>
</protein>
<proteinExistence type="predicted"/>
<gene>
    <name evidence="1" type="ORF">M9H77_36018</name>
</gene>
<sequence>MAKEDHTMWYQGEDLFEEKIYVQLIECEKGKVLNVLKCIEEEEIMGDFKDTILVITMVAIAMVATTILYEFQDESFQRRGRWNWDKHENMESFQGPVTSFKGLVTRLRARKIGGKHKKTSLEEFEAIKAKEEEAVQTIWLCWWKGK</sequence>
<keyword evidence="2" id="KW-1185">Reference proteome</keyword>